<comment type="catalytic activity">
    <reaction evidence="6">
        <text>Exonucleolytic cleavage in either 5'- to 3'- or 3'- to 5'-direction to yield nucleoside 5'-phosphates.</text>
        <dbReference type="EC" id="3.1.11.6"/>
    </reaction>
</comment>
<dbReference type="InterPro" id="IPR003761">
    <property type="entry name" value="Exonuc_VII_S"/>
</dbReference>
<dbReference type="AlphaFoldDB" id="A0A081C785"/>
<keyword evidence="3 6" id="KW-0540">Nuclease</keyword>
<dbReference type="PIRSF" id="PIRSF006488">
    <property type="entry name" value="Exonuc_VII_S"/>
    <property type="match status" value="1"/>
</dbReference>
<sequence length="78" mass="8841">MKDITFEEALKNLEQSVERLESGDLPLEKALEIFETGIRMSRICNRKLEEAEKKVELLLGVSNGEAQTSLFDASQIQE</sequence>
<dbReference type="EC" id="3.1.11.6" evidence="6"/>
<comment type="subcellular location">
    <subcellularLocation>
        <location evidence="6">Cytoplasm</location>
    </subcellularLocation>
</comment>
<dbReference type="HAMAP" id="MF_00337">
    <property type="entry name" value="Exonuc_7_S"/>
    <property type="match status" value="1"/>
</dbReference>
<reference evidence="7" key="1">
    <citation type="journal article" date="2015" name="PeerJ">
        <title>First genomic representation of candidate bacterial phylum KSB3 points to enhanced environmental sensing as a trigger of wastewater bulking.</title>
        <authorList>
            <person name="Sekiguchi Y."/>
            <person name="Ohashi A."/>
            <person name="Parks D.H."/>
            <person name="Yamauchi T."/>
            <person name="Tyson G.W."/>
            <person name="Hugenholtz P."/>
        </authorList>
    </citation>
    <scope>NUCLEOTIDE SEQUENCE [LARGE SCALE GENOMIC DNA]</scope>
</reference>
<dbReference type="SUPFAM" id="SSF116842">
    <property type="entry name" value="XseB-like"/>
    <property type="match status" value="1"/>
</dbReference>
<organism evidence="7">
    <name type="scientific">Vecturithrix granuli</name>
    <dbReference type="NCBI Taxonomy" id="1499967"/>
    <lineage>
        <taxon>Bacteria</taxon>
        <taxon>Candidatus Moduliflexota</taxon>
        <taxon>Candidatus Vecturitrichia</taxon>
        <taxon>Candidatus Vecturitrichales</taxon>
        <taxon>Candidatus Vecturitrichaceae</taxon>
        <taxon>Candidatus Vecturithrix</taxon>
    </lineage>
</organism>
<dbReference type="GO" id="GO:0005829">
    <property type="term" value="C:cytosol"/>
    <property type="evidence" value="ECO:0007669"/>
    <property type="project" value="TreeGrafter"/>
</dbReference>
<dbReference type="GO" id="GO:0006308">
    <property type="term" value="P:DNA catabolic process"/>
    <property type="evidence" value="ECO:0007669"/>
    <property type="project" value="UniProtKB-UniRule"/>
</dbReference>
<keyword evidence="8" id="KW-1185">Reference proteome</keyword>
<dbReference type="STRING" id="1499967.U27_00337"/>
<name>A0A081C785_VECG1</name>
<keyword evidence="4 6" id="KW-0378">Hydrolase</keyword>
<evidence type="ECO:0000256" key="4">
    <source>
        <dbReference type="ARBA" id="ARBA00022801"/>
    </source>
</evidence>
<dbReference type="GO" id="GO:0008855">
    <property type="term" value="F:exodeoxyribonuclease VII activity"/>
    <property type="evidence" value="ECO:0007669"/>
    <property type="project" value="UniProtKB-UniRule"/>
</dbReference>
<dbReference type="Proteomes" id="UP000030661">
    <property type="component" value="Unassembled WGS sequence"/>
</dbReference>
<dbReference type="Pfam" id="PF02609">
    <property type="entry name" value="Exonuc_VII_S"/>
    <property type="match status" value="1"/>
</dbReference>
<evidence type="ECO:0000313" key="7">
    <source>
        <dbReference type="EMBL" id="GAK60440.1"/>
    </source>
</evidence>
<comment type="similarity">
    <text evidence="1 6">Belongs to the XseB family.</text>
</comment>
<keyword evidence="2 6" id="KW-0963">Cytoplasm</keyword>
<evidence type="ECO:0000256" key="1">
    <source>
        <dbReference type="ARBA" id="ARBA00009998"/>
    </source>
</evidence>
<proteinExistence type="inferred from homology"/>
<evidence type="ECO:0000256" key="5">
    <source>
        <dbReference type="ARBA" id="ARBA00022839"/>
    </source>
</evidence>
<dbReference type="GO" id="GO:0009318">
    <property type="term" value="C:exodeoxyribonuclease VII complex"/>
    <property type="evidence" value="ECO:0007669"/>
    <property type="project" value="UniProtKB-UniRule"/>
</dbReference>
<dbReference type="eggNOG" id="COG1722">
    <property type="taxonomic scope" value="Bacteria"/>
</dbReference>
<gene>
    <name evidence="6" type="primary">xseB</name>
    <name evidence="7" type="ORF">U27_00337</name>
</gene>
<dbReference type="NCBIfam" id="TIGR01280">
    <property type="entry name" value="xseB"/>
    <property type="match status" value="1"/>
</dbReference>
<dbReference type="HOGENOM" id="CLU_145918_3_1_0"/>
<dbReference type="PANTHER" id="PTHR34137">
    <property type="entry name" value="EXODEOXYRIBONUCLEASE 7 SMALL SUBUNIT"/>
    <property type="match status" value="1"/>
</dbReference>
<dbReference type="PANTHER" id="PTHR34137:SF1">
    <property type="entry name" value="EXODEOXYRIBONUCLEASE 7 SMALL SUBUNIT"/>
    <property type="match status" value="1"/>
</dbReference>
<keyword evidence="5 6" id="KW-0269">Exonuclease</keyword>
<evidence type="ECO:0000256" key="3">
    <source>
        <dbReference type="ARBA" id="ARBA00022722"/>
    </source>
</evidence>
<dbReference type="InterPro" id="IPR037004">
    <property type="entry name" value="Exonuc_VII_ssu_sf"/>
</dbReference>
<evidence type="ECO:0000256" key="2">
    <source>
        <dbReference type="ARBA" id="ARBA00022490"/>
    </source>
</evidence>
<comment type="subunit">
    <text evidence="6">Heterooligomer composed of large and small subunits.</text>
</comment>
<evidence type="ECO:0000313" key="8">
    <source>
        <dbReference type="Proteomes" id="UP000030661"/>
    </source>
</evidence>
<evidence type="ECO:0000256" key="6">
    <source>
        <dbReference type="HAMAP-Rule" id="MF_00337"/>
    </source>
</evidence>
<dbReference type="EMBL" id="DF820473">
    <property type="protein sequence ID" value="GAK60440.1"/>
    <property type="molecule type" value="Genomic_DNA"/>
</dbReference>
<accession>A0A081C785</accession>
<dbReference type="Gene3D" id="1.10.287.1040">
    <property type="entry name" value="Exonuclease VII, small subunit"/>
    <property type="match status" value="1"/>
</dbReference>
<comment type="function">
    <text evidence="6">Bidirectionally degrades single-stranded DNA into large acid-insoluble oligonucleotides, which are then degraded further into small acid-soluble oligonucleotides.</text>
</comment>
<protein>
    <recommendedName>
        <fullName evidence="6">Exodeoxyribonuclease 7 small subunit</fullName>
        <ecNumber evidence="6">3.1.11.6</ecNumber>
    </recommendedName>
    <alternativeName>
        <fullName evidence="6">Exodeoxyribonuclease VII small subunit</fullName>
        <shortName evidence="6">Exonuclease VII small subunit</shortName>
    </alternativeName>
</protein>